<organism evidence="15">
    <name type="scientific">Strombidinopsis acuminata</name>
    <dbReference type="NCBI Taxonomy" id="141414"/>
    <lineage>
        <taxon>Eukaryota</taxon>
        <taxon>Sar</taxon>
        <taxon>Alveolata</taxon>
        <taxon>Ciliophora</taxon>
        <taxon>Intramacronucleata</taxon>
        <taxon>Spirotrichea</taxon>
        <taxon>Choreotrichia</taxon>
        <taxon>Choreotrichida</taxon>
        <taxon>Strombidinopsidae</taxon>
        <taxon>Strombidinopsis</taxon>
    </lineage>
</organism>
<dbReference type="GO" id="GO:0009650">
    <property type="term" value="P:UV protection"/>
    <property type="evidence" value="ECO:0007669"/>
    <property type="project" value="UniProtKB-ARBA"/>
</dbReference>
<feature type="compositionally biased region" description="Low complexity" evidence="13">
    <location>
        <begin position="485"/>
        <end position="496"/>
    </location>
</feature>
<keyword evidence="5" id="KW-0285">Flavoprotein</keyword>
<dbReference type="GO" id="GO:0000719">
    <property type="term" value="P:photoreactive repair"/>
    <property type="evidence" value="ECO:0007669"/>
    <property type="project" value="TreeGrafter"/>
</dbReference>
<proteinExistence type="inferred from homology"/>
<accession>A0A7S3WUV5</accession>
<dbReference type="InterPro" id="IPR052219">
    <property type="entry name" value="Photolyase_Class-2"/>
</dbReference>
<dbReference type="InterPro" id="IPR032673">
    <property type="entry name" value="DNA_photolyase_2_CS"/>
</dbReference>
<dbReference type="FunFam" id="3.40.50.620:FF:000110">
    <property type="entry name" value="Deoxyribodipyrimidine photolyase"/>
    <property type="match status" value="1"/>
</dbReference>
<dbReference type="PANTHER" id="PTHR10211:SF0">
    <property type="entry name" value="DEOXYRIBODIPYRIMIDINE PHOTO-LYASE"/>
    <property type="match status" value="1"/>
</dbReference>
<keyword evidence="8" id="KW-0238">DNA-binding</keyword>
<dbReference type="Gene3D" id="1.10.579.10">
    <property type="entry name" value="DNA Cyclobutane Dipyrimidine Photolyase, subunit A, domain 3"/>
    <property type="match status" value="1"/>
</dbReference>
<dbReference type="InterPro" id="IPR008148">
    <property type="entry name" value="DNA_photolyase_2"/>
</dbReference>
<keyword evidence="9" id="KW-0234">DNA repair</keyword>
<comment type="cofactor">
    <cofactor evidence="1">
        <name>FAD</name>
        <dbReference type="ChEBI" id="CHEBI:57692"/>
    </cofactor>
</comment>
<evidence type="ECO:0000256" key="12">
    <source>
        <dbReference type="ARBA" id="ARBA00033999"/>
    </source>
</evidence>
<dbReference type="AlphaFoldDB" id="A0A7S3WUV5"/>
<dbReference type="GO" id="GO:0003904">
    <property type="term" value="F:deoxyribodipyrimidine photo-lyase activity"/>
    <property type="evidence" value="ECO:0007669"/>
    <property type="project" value="UniProtKB-EC"/>
</dbReference>
<dbReference type="NCBIfam" id="TIGR00591">
    <property type="entry name" value="phr2"/>
    <property type="match status" value="1"/>
</dbReference>
<dbReference type="Gene3D" id="3.40.50.620">
    <property type="entry name" value="HUPs"/>
    <property type="match status" value="1"/>
</dbReference>
<comment type="catalytic activity">
    <reaction evidence="12">
        <text>cyclobutadipyrimidine (in DNA) = 2 pyrimidine residues (in DNA).</text>
        <dbReference type="EC" id="4.1.99.3"/>
    </reaction>
</comment>
<evidence type="ECO:0000256" key="1">
    <source>
        <dbReference type="ARBA" id="ARBA00001974"/>
    </source>
</evidence>
<reference evidence="15" key="1">
    <citation type="submission" date="2021-01" db="EMBL/GenBank/DDBJ databases">
        <authorList>
            <person name="Corre E."/>
            <person name="Pelletier E."/>
            <person name="Niang G."/>
            <person name="Scheremetjew M."/>
            <person name="Finn R."/>
            <person name="Kale V."/>
            <person name="Holt S."/>
            <person name="Cochrane G."/>
            <person name="Meng A."/>
            <person name="Brown T."/>
            <person name="Cohen L."/>
        </authorList>
    </citation>
    <scope>NUCLEOTIDE SEQUENCE</scope>
    <source>
        <strain evidence="15">SPMC142</strain>
    </source>
</reference>
<evidence type="ECO:0000256" key="3">
    <source>
        <dbReference type="ARBA" id="ARBA00013149"/>
    </source>
</evidence>
<dbReference type="PROSITE" id="PS01084">
    <property type="entry name" value="DNA_PHOTOLYASES_2_2"/>
    <property type="match status" value="1"/>
</dbReference>
<keyword evidence="10" id="KW-0456">Lyase</keyword>
<evidence type="ECO:0000259" key="14">
    <source>
        <dbReference type="PROSITE" id="PS51645"/>
    </source>
</evidence>
<keyword evidence="6" id="KW-0227">DNA damage</keyword>
<evidence type="ECO:0000256" key="4">
    <source>
        <dbReference type="ARBA" id="ARBA00014046"/>
    </source>
</evidence>
<dbReference type="EMBL" id="HBIQ01076723">
    <property type="protein sequence ID" value="CAE0579842.1"/>
    <property type="molecule type" value="Transcribed_RNA"/>
</dbReference>
<dbReference type="InterPro" id="IPR036155">
    <property type="entry name" value="Crypto/Photolyase_N_sf"/>
</dbReference>
<feature type="compositionally biased region" description="Polar residues" evidence="13">
    <location>
        <begin position="475"/>
        <end position="484"/>
    </location>
</feature>
<protein>
    <recommendedName>
        <fullName evidence="4">Deoxyribodipyrimidine photo-lyase</fullName>
        <ecNumber evidence="3">4.1.99.3</ecNumber>
    </recommendedName>
    <alternativeName>
        <fullName evidence="11">DNA photolyase</fullName>
    </alternativeName>
</protein>
<evidence type="ECO:0000256" key="11">
    <source>
        <dbReference type="ARBA" id="ARBA00031671"/>
    </source>
</evidence>
<evidence type="ECO:0000256" key="2">
    <source>
        <dbReference type="ARBA" id="ARBA00006409"/>
    </source>
</evidence>
<dbReference type="InterPro" id="IPR014729">
    <property type="entry name" value="Rossmann-like_a/b/a_fold"/>
</dbReference>
<keyword evidence="7" id="KW-0274">FAD</keyword>
<evidence type="ECO:0000256" key="7">
    <source>
        <dbReference type="ARBA" id="ARBA00022827"/>
    </source>
</evidence>
<dbReference type="PROSITE" id="PS01083">
    <property type="entry name" value="DNA_PHOTOLYASES_2_1"/>
    <property type="match status" value="1"/>
</dbReference>
<dbReference type="Pfam" id="PF00875">
    <property type="entry name" value="DNA_photolyase"/>
    <property type="match status" value="1"/>
</dbReference>
<comment type="similarity">
    <text evidence="2">Belongs to the DNA photolyase class-2 family.</text>
</comment>
<dbReference type="SUPFAM" id="SSF52425">
    <property type="entry name" value="Cryptochrome/photolyase, N-terminal domain"/>
    <property type="match status" value="1"/>
</dbReference>
<feature type="domain" description="Photolyase/cryptochrome alpha/beta" evidence="14">
    <location>
        <begin position="27"/>
        <end position="158"/>
    </location>
</feature>
<dbReference type="InterPro" id="IPR006050">
    <property type="entry name" value="DNA_photolyase_N"/>
</dbReference>
<gene>
    <name evidence="15" type="ORF">SACU0126_LOCUS24436</name>
</gene>
<evidence type="ECO:0000256" key="5">
    <source>
        <dbReference type="ARBA" id="ARBA00022630"/>
    </source>
</evidence>
<dbReference type="EC" id="4.1.99.3" evidence="3"/>
<evidence type="ECO:0000256" key="8">
    <source>
        <dbReference type="ARBA" id="ARBA00023125"/>
    </source>
</evidence>
<sequence length="519" mass="58771">MVGSGAVHPDRIRLLSNAKLQKAGSGGGVVYWMQRDQRVHDNWALLYAAELCEKHELPLSVVYCNAPPGEHATPREYCFRMKGLAEVQVDLDKLNVPFRFLQGEVVDELVSFCSRHEVAAIVTDFSPLREPRAWKEGLVERAPELPVYEVDAHNIVPVWVASDKQEVGARTIRKKITEKLPKWLVRVPTLLPRPADAPTPPARLLEECKKERITDWKSLIQTLIDDPKVDSTVGEVDFWVPGAAAALQAVDSFCEKRLKVYADKRNDPNIEACSDLSPYLNFGHLSSQRMALRVKEFNKTNHEGVAAFLEESIVRRELSDNFCFYQPHYDSLDGAAGWARESLELHAKDKREHLYSLEELAQSKTHDDLWNAAQTQLVRRGKMHGFMRMYWAKKILEWSPAPDEALKNAIFLNDHYALDGRDPNGFVGCAWSVMGTHDMGWAERAVFGKIRYMNYNGCKRKFDVKSFVAKWPKSSGGSTKSARPTTNTQTTLNRNLSADFEEKPKPPPPKKPKLGIPLP</sequence>
<dbReference type="InterPro" id="IPR036134">
    <property type="entry name" value="Crypto/Photolyase_FAD-like_sf"/>
</dbReference>
<dbReference type="SUPFAM" id="SSF48173">
    <property type="entry name" value="Cryptochrome/photolyase FAD-binding domain"/>
    <property type="match status" value="1"/>
</dbReference>
<dbReference type="Gene3D" id="1.25.40.80">
    <property type="match status" value="1"/>
</dbReference>
<dbReference type="PROSITE" id="PS51645">
    <property type="entry name" value="PHR_CRY_ALPHA_BETA"/>
    <property type="match status" value="1"/>
</dbReference>
<evidence type="ECO:0000256" key="13">
    <source>
        <dbReference type="SAM" id="MobiDB-lite"/>
    </source>
</evidence>
<evidence type="ECO:0000256" key="9">
    <source>
        <dbReference type="ARBA" id="ARBA00023204"/>
    </source>
</evidence>
<dbReference type="FunFam" id="1.25.40.80:FF:000004">
    <property type="entry name" value="Deoxyribodipyrimidine photolyase"/>
    <property type="match status" value="1"/>
</dbReference>
<evidence type="ECO:0000256" key="6">
    <source>
        <dbReference type="ARBA" id="ARBA00022763"/>
    </source>
</evidence>
<name>A0A7S3WUV5_9SPIT</name>
<feature type="region of interest" description="Disordered" evidence="13">
    <location>
        <begin position="471"/>
        <end position="519"/>
    </location>
</feature>
<dbReference type="FunFam" id="1.10.579.10:FF:000002">
    <property type="entry name" value="Deoxyribodipyrimidine photolyase"/>
    <property type="match status" value="1"/>
</dbReference>
<evidence type="ECO:0000256" key="10">
    <source>
        <dbReference type="ARBA" id="ARBA00023239"/>
    </source>
</evidence>
<evidence type="ECO:0000313" key="15">
    <source>
        <dbReference type="EMBL" id="CAE0579842.1"/>
    </source>
</evidence>
<dbReference type="PANTHER" id="PTHR10211">
    <property type="entry name" value="DEOXYRIBODIPYRIMIDINE PHOTOLYASE"/>
    <property type="match status" value="1"/>
</dbReference>
<dbReference type="GO" id="GO:0003677">
    <property type="term" value="F:DNA binding"/>
    <property type="evidence" value="ECO:0007669"/>
    <property type="project" value="UniProtKB-KW"/>
</dbReference>